<accession>A0A8J6JAP3</accession>
<sequence length="258" mass="28074">MEGKNRTLFVVLIAIVIVAAVFSSFGLNLFAPGTPEISLPDPSAGPVESPGGEDQPDDTGRYVRVDVTPQTVQDVIRTMVPLQPESYYRTITVGTARGDGTLGETVSRVWVDHGWTKVESTWPNGVVEYTVVGGGRGYRWFEGDRTWNEWDVGDRDANLAQRIPTYEDVLGLDAKSITATGYEEKNGSSCIYVEVAENEVGNRERYWVSVSSGLLVAAETMKGEEAVLTMTAEQVEMPVPPGVSFALPDGSVLHEIKS</sequence>
<feature type="region of interest" description="Disordered" evidence="1">
    <location>
        <begin position="38"/>
        <end position="60"/>
    </location>
</feature>
<comment type="caution">
    <text evidence="3">The sequence shown here is derived from an EMBL/GenBank/DDBJ whole genome shotgun (WGS) entry which is preliminary data.</text>
</comment>
<proteinExistence type="predicted"/>
<reference evidence="3" key="1">
    <citation type="submission" date="2020-08" db="EMBL/GenBank/DDBJ databases">
        <title>Genome public.</title>
        <authorList>
            <person name="Liu C."/>
            <person name="Sun Q."/>
        </authorList>
    </citation>
    <scope>NUCLEOTIDE SEQUENCE</scope>
    <source>
        <strain evidence="3">NSJ-52</strain>
    </source>
</reference>
<name>A0A8J6JAP3_9FIRM</name>
<dbReference type="AlphaFoldDB" id="A0A8J6JAP3"/>
<keyword evidence="2" id="KW-0472">Membrane</keyword>
<dbReference type="EMBL" id="JACOPQ010000002">
    <property type="protein sequence ID" value="MBC5735941.1"/>
    <property type="molecule type" value="Genomic_DNA"/>
</dbReference>
<evidence type="ECO:0000313" key="4">
    <source>
        <dbReference type="Proteomes" id="UP000607645"/>
    </source>
</evidence>
<protein>
    <submittedName>
        <fullName evidence="3">Uncharacterized protein</fullName>
    </submittedName>
</protein>
<dbReference type="RefSeq" id="WP_155146287.1">
    <property type="nucleotide sequence ID" value="NZ_JACOPQ010000002.1"/>
</dbReference>
<evidence type="ECO:0000256" key="1">
    <source>
        <dbReference type="SAM" id="MobiDB-lite"/>
    </source>
</evidence>
<keyword evidence="2" id="KW-1133">Transmembrane helix</keyword>
<gene>
    <name evidence="3" type="ORF">H8S62_02795</name>
</gene>
<evidence type="ECO:0000313" key="3">
    <source>
        <dbReference type="EMBL" id="MBC5735941.1"/>
    </source>
</evidence>
<keyword evidence="4" id="KW-1185">Reference proteome</keyword>
<keyword evidence="2" id="KW-0812">Transmembrane</keyword>
<organism evidence="3 4">
    <name type="scientific">Lawsonibacter faecis</name>
    <dbReference type="NCBI Taxonomy" id="2763052"/>
    <lineage>
        <taxon>Bacteria</taxon>
        <taxon>Bacillati</taxon>
        <taxon>Bacillota</taxon>
        <taxon>Clostridia</taxon>
        <taxon>Eubacteriales</taxon>
        <taxon>Oscillospiraceae</taxon>
        <taxon>Lawsonibacter</taxon>
    </lineage>
</organism>
<dbReference type="Proteomes" id="UP000607645">
    <property type="component" value="Unassembled WGS sequence"/>
</dbReference>
<feature type="transmembrane region" description="Helical" evidence="2">
    <location>
        <begin position="7"/>
        <end position="31"/>
    </location>
</feature>
<evidence type="ECO:0000256" key="2">
    <source>
        <dbReference type="SAM" id="Phobius"/>
    </source>
</evidence>